<dbReference type="OrthoDB" id="10549687at2759"/>
<accession>F0U5T1</accession>
<gene>
    <name evidence="1" type="ORF">HCEG_00738</name>
</gene>
<dbReference type="Proteomes" id="UP000008142">
    <property type="component" value="Unassembled WGS sequence"/>
</dbReference>
<sequence>MMINTSPTSTRIFGSKIKSDILKMIANGDLESVIDSTYLLDDKIQLVNDENCVNKDDSVLSILTDHSITVTEAKQSPD</sequence>
<dbReference type="AlphaFoldDB" id="F0U5T1"/>
<proteinExistence type="predicted"/>
<evidence type="ECO:0000313" key="1">
    <source>
        <dbReference type="EMBL" id="EGC41376.1"/>
    </source>
</evidence>
<organism evidence="2">
    <name type="scientific">Ajellomyces capsulatus (strain H88)</name>
    <name type="common">Darling's disease fungus</name>
    <name type="synonym">Histoplasma capsulatum</name>
    <dbReference type="NCBI Taxonomy" id="544711"/>
    <lineage>
        <taxon>Eukaryota</taxon>
        <taxon>Fungi</taxon>
        <taxon>Dikarya</taxon>
        <taxon>Ascomycota</taxon>
        <taxon>Pezizomycotina</taxon>
        <taxon>Eurotiomycetes</taxon>
        <taxon>Eurotiomycetidae</taxon>
        <taxon>Onygenales</taxon>
        <taxon>Ajellomycetaceae</taxon>
        <taxon>Histoplasma</taxon>
    </lineage>
</organism>
<evidence type="ECO:0000313" key="2">
    <source>
        <dbReference type="Proteomes" id="UP000008142"/>
    </source>
</evidence>
<protein>
    <submittedName>
        <fullName evidence="1">Nucleolar protein NOP2</fullName>
    </submittedName>
</protein>
<name>F0U5T1_AJEC8</name>
<dbReference type="HOGENOM" id="CLU_197703_0_0_1"/>
<reference evidence="2" key="1">
    <citation type="submission" date="2008-07" db="EMBL/GenBank/DDBJ databases">
        <title>Annotation of Ajellomyces capsulatus strain H88.</title>
        <authorList>
            <person name="Champion M."/>
            <person name="Cuomo C."/>
            <person name="Ma L.-J."/>
            <person name="Henn M.R."/>
            <person name="Sil A."/>
            <person name="Goldman B."/>
            <person name="Young S.K."/>
            <person name="Kodira C.D."/>
            <person name="Zeng Q."/>
            <person name="Koehrsen M."/>
            <person name="Alvarado L."/>
            <person name="Berlin A."/>
            <person name="Borenstein D."/>
            <person name="Chen Z."/>
            <person name="Engels R."/>
            <person name="Freedman E."/>
            <person name="Gellesch M."/>
            <person name="Goldberg J."/>
            <person name="Griggs A."/>
            <person name="Gujja S."/>
            <person name="Heiman D."/>
            <person name="Hepburn T."/>
            <person name="Howarth C."/>
            <person name="Jen D."/>
            <person name="Larson L."/>
            <person name="Lewis B."/>
            <person name="Mehta T."/>
            <person name="Park D."/>
            <person name="Pearson M."/>
            <person name="Roberts A."/>
            <person name="Saif S."/>
            <person name="Shea T."/>
            <person name="Shenoy N."/>
            <person name="Sisk P."/>
            <person name="Stolte C."/>
            <person name="Sykes S."/>
            <person name="Walk T."/>
            <person name="White J."/>
            <person name="Yandava C."/>
            <person name="Klein B."/>
            <person name="McEwen J.G."/>
            <person name="Puccia R."/>
            <person name="Goldman G.H."/>
            <person name="Felipe M.S."/>
            <person name="Nino-Vega G."/>
            <person name="San-Blas G."/>
            <person name="Taylor J."/>
            <person name="Mendoza L."/>
            <person name="Galagan J."/>
            <person name="Nusbaum C."/>
            <person name="Birren B."/>
        </authorList>
    </citation>
    <scope>NUCLEOTIDE SEQUENCE [LARGE SCALE GENOMIC DNA]</scope>
    <source>
        <strain evidence="2">H88</strain>
    </source>
</reference>
<dbReference type="EMBL" id="DS990636">
    <property type="protein sequence ID" value="EGC41376.1"/>
    <property type="molecule type" value="Genomic_DNA"/>
</dbReference>